<gene>
    <name evidence="1" type="ORF">MM171A01422_0019</name>
    <name evidence="2" type="ORF">MM171B00346_0033</name>
</gene>
<protein>
    <submittedName>
        <fullName evidence="2">Uncharacterized protein</fullName>
    </submittedName>
</protein>
<evidence type="ECO:0000313" key="2">
    <source>
        <dbReference type="EMBL" id="QJB04321.1"/>
    </source>
</evidence>
<accession>A0A6M3M926</accession>
<reference evidence="2" key="1">
    <citation type="submission" date="2020-03" db="EMBL/GenBank/DDBJ databases">
        <title>The deep terrestrial virosphere.</title>
        <authorList>
            <person name="Holmfeldt K."/>
            <person name="Nilsson E."/>
            <person name="Simone D."/>
            <person name="Lopez-Fernandez M."/>
            <person name="Wu X."/>
            <person name="de Brujin I."/>
            <person name="Lundin D."/>
            <person name="Andersson A."/>
            <person name="Bertilsson S."/>
            <person name="Dopson M."/>
        </authorList>
    </citation>
    <scope>NUCLEOTIDE SEQUENCE</scope>
    <source>
        <strain evidence="1">MM171A01422</strain>
        <strain evidence="2">MM171B00346</strain>
    </source>
</reference>
<proteinExistence type="predicted"/>
<dbReference type="EMBL" id="MT143879">
    <property type="protein sequence ID" value="QJB04321.1"/>
    <property type="molecule type" value="Genomic_DNA"/>
</dbReference>
<evidence type="ECO:0000313" key="1">
    <source>
        <dbReference type="EMBL" id="QJA98986.1"/>
    </source>
</evidence>
<dbReference type="AlphaFoldDB" id="A0A6M3M926"/>
<organism evidence="2">
    <name type="scientific">viral metagenome</name>
    <dbReference type="NCBI Taxonomy" id="1070528"/>
    <lineage>
        <taxon>unclassified sequences</taxon>
        <taxon>metagenomes</taxon>
        <taxon>organismal metagenomes</taxon>
    </lineage>
</organism>
<dbReference type="EMBL" id="MT143621">
    <property type="protein sequence ID" value="QJA98986.1"/>
    <property type="molecule type" value="Genomic_DNA"/>
</dbReference>
<sequence>MGFETYDRAEEMYQADVEHLNAVASYVADSNHGDFLRDLADAWLLADSSDKRILFSAWAAIVTKYSLEVEVTG</sequence>
<name>A0A6M3M926_9ZZZZ</name>